<keyword evidence="4 6" id="KW-1133">Transmembrane helix</keyword>
<feature type="transmembrane region" description="Helical" evidence="6">
    <location>
        <begin position="325"/>
        <end position="346"/>
    </location>
</feature>
<keyword evidence="5 6" id="KW-0472">Membrane</keyword>
<keyword evidence="2" id="KW-0813">Transport</keyword>
<protein>
    <submittedName>
        <fullName evidence="7">MFS transporter</fullName>
    </submittedName>
</protein>
<feature type="transmembrane region" description="Helical" evidence="6">
    <location>
        <begin position="125"/>
        <end position="148"/>
    </location>
</feature>
<feature type="transmembrane region" description="Helical" evidence="6">
    <location>
        <begin position="390"/>
        <end position="410"/>
    </location>
</feature>
<dbReference type="SUPFAM" id="SSF103473">
    <property type="entry name" value="MFS general substrate transporter"/>
    <property type="match status" value="1"/>
</dbReference>
<evidence type="ECO:0000256" key="2">
    <source>
        <dbReference type="ARBA" id="ARBA00022448"/>
    </source>
</evidence>
<feature type="transmembrane region" description="Helical" evidence="6">
    <location>
        <begin position="190"/>
        <end position="210"/>
    </location>
</feature>
<evidence type="ECO:0000256" key="1">
    <source>
        <dbReference type="ARBA" id="ARBA00004141"/>
    </source>
</evidence>
<evidence type="ECO:0000256" key="3">
    <source>
        <dbReference type="ARBA" id="ARBA00022692"/>
    </source>
</evidence>
<dbReference type="PANTHER" id="PTHR42718:SF9">
    <property type="entry name" value="MAJOR FACILITATOR SUPERFAMILY MULTIDRUG TRANSPORTER MFSC"/>
    <property type="match status" value="1"/>
</dbReference>
<evidence type="ECO:0000256" key="5">
    <source>
        <dbReference type="ARBA" id="ARBA00023136"/>
    </source>
</evidence>
<feature type="transmembrane region" description="Helical" evidence="6">
    <location>
        <begin position="353"/>
        <end position="370"/>
    </location>
</feature>
<proteinExistence type="predicted"/>
<dbReference type="RefSeq" id="WP_088873021.1">
    <property type="nucleotide sequence ID" value="NZ_CP022111.1"/>
</dbReference>
<feature type="transmembrane region" description="Helical" evidence="6">
    <location>
        <begin position="493"/>
        <end position="513"/>
    </location>
</feature>
<feature type="transmembrane region" description="Helical" evidence="6">
    <location>
        <begin position="222"/>
        <end position="242"/>
    </location>
</feature>
<reference evidence="7 8" key="1">
    <citation type="submission" date="2017-06" db="EMBL/GenBank/DDBJ databases">
        <title>Complete genome sequence of Nitrospirillum amazonense strain CBAmC, an endophytic nitrogen-fixing and plant growth-promoting bacterium, isolated from sugarcane.</title>
        <authorList>
            <person name="Schwab S."/>
            <person name="dos Santos Teixeira K.R."/>
            <person name="Simoes Araujo J.L."/>
            <person name="Soares Vidal M."/>
            <person name="Borges de Freitas H.R."/>
            <person name="Rivello Crivelaro A.L."/>
            <person name="Bueno de Camargo Nunes A."/>
            <person name="dos Santos C.M."/>
            <person name="Palmeira da Silva Rosa D."/>
            <person name="da Silva Padilha D."/>
            <person name="da Silva E."/>
            <person name="Araujo Terra L."/>
            <person name="Soares Mendes V."/>
            <person name="Farinelli L."/>
            <person name="Magalhaes Cruz L."/>
            <person name="Baldani J.I."/>
        </authorList>
    </citation>
    <scope>NUCLEOTIDE SEQUENCE [LARGE SCALE GENOMIC DNA]</scope>
    <source>
        <strain evidence="7 8">CBAmC</strain>
    </source>
</reference>
<dbReference type="AlphaFoldDB" id="A0A248JUN8"/>
<feature type="transmembrane region" description="Helical" evidence="6">
    <location>
        <begin position="73"/>
        <end position="90"/>
    </location>
</feature>
<evidence type="ECO:0000313" key="8">
    <source>
        <dbReference type="Proteomes" id="UP000197153"/>
    </source>
</evidence>
<gene>
    <name evidence="7" type="ORF">Y958_15950</name>
</gene>
<dbReference type="EMBL" id="CP022111">
    <property type="protein sequence ID" value="ASG22437.1"/>
    <property type="molecule type" value="Genomic_DNA"/>
</dbReference>
<accession>A0A248JUN8</accession>
<feature type="transmembrane region" description="Helical" evidence="6">
    <location>
        <begin position="254"/>
        <end position="272"/>
    </location>
</feature>
<feature type="transmembrane region" description="Helical" evidence="6">
    <location>
        <begin position="417"/>
        <end position="439"/>
    </location>
</feature>
<evidence type="ECO:0000256" key="6">
    <source>
        <dbReference type="SAM" id="Phobius"/>
    </source>
</evidence>
<evidence type="ECO:0000313" key="7">
    <source>
        <dbReference type="EMBL" id="ASG22437.1"/>
    </source>
</evidence>
<dbReference type="InterPro" id="IPR036259">
    <property type="entry name" value="MFS_trans_sf"/>
</dbReference>
<organism evidence="7 8">
    <name type="scientific">Nitrospirillum viridazoti CBAmc</name>
    <dbReference type="NCBI Taxonomy" id="1441467"/>
    <lineage>
        <taxon>Bacteria</taxon>
        <taxon>Pseudomonadati</taxon>
        <taxon>Pseudomonadota</taxon>
        <taxon>Alphaproteobacteria</taxon>
        <taxon>Rhodospirillales</taxon>
        <taxon>Azospirillaceae</taxon>
        <taxon>Nitrospirillum</taxon>
        <taxon>Nitrospirillum viridazoti</taxon>
    </lineage>
</organism>
<evidence type="ECO:0000256" key="4">
    <source>
        <dbReference type="ARBA" id="ARBA00022989"/>
    </source>
</evidence>
<dbReference type="KEGG" id="nao:Y958_15950"/>
<dbReference type="Proteomes" id="UP000197153">
    <property type="component" value="Chromosome 2"/>
</dbReference>
<name>A0A248JUN8_9PROT</name>
<feature type="transmembrane region" description="Helical" evidence="6">
    <location>
        <begin position="97"/>
        <end position="119"/>
    </location>
</feature>
<feature type="transmembrane region" description="Helical" evidence="6">
    <location>
        <begin position="33"/>
        <end position="53"/>
    </location>
</feature>
<dbReference type="GO" id="GO:0016020">
    <property type="term" value="C:membrane"/>
    <property type="evidence" value="ECO:0007669"/>
    <property type="project" value="UniProtKB-SubCell"/>
</dbReference>
<feature type="transmembrane region" description="Helical" evidence="6">
    <location>
        <begin position="160"/>
        <end position="178"/>
    </location>
</feature>
<sequence length="523" mass="55029">MTVTGDDYAFRPEERPTFVGSPAAPAHPLGRRLGYAAVAVLVGVAATLGNALVNVNLASLSGALGVYIDQASWLPALYVAFNAGANLMLVKARVQFGIPAVTGTLLIAYALAGLLQFVVPGFAAAAIIRAVSGMTAAGLTTMTIYNLLQVFPGRLRPLSLVIGIGLTQLGTPLARLVPVEMLALHQWQGLHLMEIGIALAVLAAITALPLPPSDRAPAFQPLDFAIIGLMLPCLVLVCGVLGQGRLLWWVDTPWLGWALAAAVPLFTLAWLIERRRNRPLIRVHWLTTLDMARFAAAALLVRVSLAEQTYGAVGLLTAGGLINDQLHPLFAIVAVAMLGGTLTAALTLSEQRLPYQVIAASLLIAAGAWLDSDATSLVRPPQLYLSQALIAFGTTLFIGPALVLGFLRMVAKGPDHLVTFMVLFSITQNVGGLAGSALLGSLQVASSHWHAQTLSEHLVASDPQVVARLAMGGGGPLGQALGREAAVLAFNDVFLFVAGLALLNALYVGYLVLFNTLRRRRGS</sequence>
<dbReference type="PANTHER" id="PTHR42718">
    <property type="entry name" value="MAJOR FACILITATOR SUPERFAMILY MULTIDRUG TRANSPORTER MFSC"/>
    <property type="match status" value="1"/>
</dbReference>
<comment type="subcellular location">
    <subcellularLocation>
        <location evidence="1">Membrane</location>
        <topology evidence="1">Multi-pass membrane protein</topology>
    </subcellularLocation>
</comment>
<keyword evidence="3 6" id="KW-0812">Transmembrane</keyword>
<keyword evidence="8" id="KW-1185">Reference proteome</keyword>